<dbReference type="Proteomes" id="UP000184693">
    <property type="component" value="Unassembled WGS sequence"/>
</dbReference>
<feature type="domain" description="N-acetyltransferase" evidence="1">
    <location>
        <begin position="109"/>
        <end position="238"/>
    </location>
</feature>
<name>A0A1N6I0A4_9BURK</name>
<dbReference type="PROSITE" id="PS51186">
    <property type="entry name" value="GNAT"/>
    <property type="match status" value="1"/>
</dbReference>
<protein>
    <submittedName>
        <fullName evidence="2">Predicted acetyltransferase, GNAT family</fullName>
    </submittedName>
</protein>
<gene>
    <name evidence="2" type="ORF">SAMN05444168_3824</name>
</gene>
<evidence type="ECO:0000259" key="1">
    <source>
        <dbReference type="PROSITE" id="PS51186"/>
    </source>
</evidence>
<organism evidence="2 3">
    <name type="scientific">Paraburkholderia phenazinium</name>
    <dbReference type="NCBI Taxonomy" id="60549"/>
    <lineage>
        <taxon>Bacteria</taxon>
        <taxon>Pseudomonadati</taxon>
        <taxon>Pseudomonadota</taxon>
        <taxon>Betaproteobacteria</taxon>
        <taxon>Burkholderiales</taxon>
        <taxon>Burkholderiaceae</taxon>
        <taxon>Paraburkholderia</taxon>
    </lineage>
</organism>
<dbReference type="Gene3D" id="3.40.630.30">
    <property type="match status" value="1"/>
</dbReference>
<reference evidence="2 3" key="1">
    <citation type="submission" date="2016-11" db="EMBL/GenBank/DDBJ databases">
        <authorList>
            <person name="Jaros S."/>
            <person name="Januszkiewicz K."/>
            <person name="Wedrychowicz H."/>
        </authorList>
    </citation>
    <scope>NUCLEOTIDE SEQUENCE [LARGE SCALE GENOMIC DNA]</scope>
    <source>
        <strain evidence="2 3">GAS86</strain>
    </source>
</reference>
<dbReference type="InterPro" id="IPR050276">
    <property type="entry name" value="MshD_Acetyltransferase"/>
</dbReference>
<dbReference type="InterPro" id="IPR016181">
    <property type="entry name" value="Acyl_CoA_acyltransferase"/>
</dbReference>
<dbReference type="PANTHER" id="PTHR43617">
    <property type="entry name" value="L-AMINO ACID N-ACETYLTRANSFERASE"/>
    <property type="match status" value="1"/>
</dbReference>
<keyword evidence="2" id="KW-0808">Transferase</keyword>
<dbReference type="GO" id="GO:0016747">
    <property type="term" value="F:acyltransferase activity, transferring groups other than amino-acyl groups"/>
    <property type="evidence" value="ECO:0007669"/>
    <property type="project" value="InterPro"/>
</dbReference>
<dbReference type="CDD" id="cd04301">
    <property type="entry name" value="NAT_SF"/>
    <property type="match status" value="1"/>
</dbReference>
<evidence type="ECO:0000313" key="3">
    <source>
        <dbReference type="Proteomes" id="UP000184693"/>
    </source>
</evidence>
<sequence>MSEAKPRSDANGAHPLDAVIWNALAGKQNHLAIGDARARRYPTDIGRFAAVADHSPESFEALRSLIDAQDSVALVTANEVALPSGFSVIRRAALLQMIWQGKLGQRSELQHVSLAGADVPDMLALTAATEPGPFGPRTIELGQYIGVRSEGKLAAMAGERMRLDGFTEISAVCVDPAFRGRGYAGDLMKLLIAAISARGETPFLHVFTSNQSAIALYRKLGFVDRHEMHLAVVSDARG</sequence>
<dbReference type="InterPro" id="IPR013653">
    <property type="entry name" value="GCN5-like_dom"/>
</dbReference>
<evidence type="ECO:0000313" key="2">
    <source>
        <dbReference type="EMBL" id="SIO25436.1"/>
    </source>
</evidence>
<dbReference type="OrthoDB" id="9796919at2"/>
<dbReference type="RefSeq" id="WP_074265635.1">
    <property type="nucleotide sequence ID" value="NZ_FSRM01000001.1"/>
</dbReference>
<dbReference type="InterPro" id="IPR000182">
    <property type="entry name" value="GNAT_dom"/>
</dbReference>
<accession>A0A1N6I0A4</accession>
<dbReference type="AlphaFoldDB" id="A0A1N6I0A4"/>
<proteinExistence type="predicted"/>
<dbReference type="SUPFAM" id="SSF55729">
    <property type="entry name" value="Acyl-CoA N-acyltransferases (Nat)"/>
    <property type="match status" value="1"/>
</dbReference>
<dbReference type="Pfam" id="PF08445">
    <property type="entry name" value="FR47"/>
    <property type="match status" value="1"/>
</dbReference>
<dbReference type="EMBL" id="FSRM01000001">
    <property type="protein sequence ID" value="SIO25436.1"/>
    <property type="molecule type" value="Genomic_DNA"/>
</dbReference>